<feature type="compositionally biased region" description="Polar residues" evidence="1">
    <location>
        <begin position="253"/>
        <end position="266"/>
    </location>
</feature>
<keyword evidence="4" id="KW-1185">Reference proteome</keyword>
<dbReference type="PANTHER" id="PTHR14689">
    <property type="entry name" value="PHORBOL-ESTER_DAG-TYPE DOMAIN-CONTAINING PROTEIN"/>
    <property type="match status" value="1"/>
</dbReference>
<dbReference type="EMBL" id="DS995705">
    <property type="protein sequence ID" value="EEQ32380.1"/>
    <property type="molecule type" value="Genomic_DNA"/>
</dbReference>
<feature type="domain" description="DUF4211" evidence="2">
    <location>
        <begin position="300"/>
        <end position="421"/>
    </location>
</feature>
<protein>
    <recommendedName>
        <fullName evidence="2">DUF4211 domain-containing protein</fullName>
    </recommendedName>
</protein>
<feature type="region of interest" description="Disordered" evidence="1">
    <location>
        <begin position="91"/>
        <end position="293"/>
    </location>
</feature>
<feature type="compositionally biased region" description="Basic residues" evidence="1">
    <location>
        <begin position="1"/>
        <end position="14"/>
    </location>
</feature>
<dbReference type="STRING" id="554155.C5FR77"/>
<dbReference type="RefSeq" id="XP_002845330.1">
    <property type="nucleotide sequence ID" value="XM_002845284.1"/>
</dbReference>
<evidence type="ECO:0000313" key="3">
    <source>
        <dbReference type="EMBL" id="EEQ32380.1"/>
    </source>
</evidence>
<evidence type="ECO:0000259" key="2">
    <source>
        <dbReference type="Pfam" id="PF13926"/>
    </source>
</evidence>
<sequence>MGSSNKARRPRKRQTTLSFAPVASSPASERSPVRLRYQSPHSKKPSLAEEKPATTAQTKPKQPSIFVSSDEELIGASSGIKPIMMKRAISDVDAPSSGESDDVISTSPVKRRRTTVQVVIPQAPDVSDQVKIKHDSDSDSDIIRSSPIRQRRKIFKSRAKRESHEGGLENSKSAWRGNSKSRQHKIDLEEDLEELRDSDIIEGRTRGTPTMSAAKAKRQQQLDLLKRRRAGDKKSKLVDALVRDGDEGGKPTPDNSSDISDGSKGTESFEDSSSADASQPDVDSDAEPSLPEDLDKYDADFVLDDDDDELGVPADEIEVPFEFTRHRYKRLKDHFKDVIEWMVHNKINPAFRRDDAVYEMAFRKVKDEVTGLAGSQFVSSVWNKGFLGALKARPRIVVLPYPITEGHPCDACNRSKHPASHCKSKASMAHTLMHWRYHLNEWVIGYLERIGILEDSEILKREHWIQKKRTKYANEVVDTMGEAGEIDRLWRDFNLNLKTARASTLIPPIVPITHRKERYNQTLEQSNEAKA</sequence>
<dbReference type="GeneID" id="9230286"/>
<proteinExistence type="predicted"/>
<feature type="compositionally biased region" description="Basic and acidic residues" evidence="1">
    <location>
        <begin position="232"/>
        <end position="249"/>
    </location>
</feature>
<evidence type="ECO:0000313" key="4">
    <source>
        <dbReference type="Proteomes" id="UP000002035"/>
    </source>
</evidence>
<dbReference type="PANTHER" id="PTHR14689:SF0">
    <property type="entry name" value="COILED-COIL DOMAIN-CONTAINING PROTEIN 82"/>
    <property type="match status" value="1"/>
</dbReference>
<feature type="compositionally biased region" description="Basic residues" evidence="1">
    <location>
        <begin position="149"/>
        <end position="159"/>
    </location>
</feature>
<feature type="compositionally biased region" description="Basic and acidic residues" evidence="1">
    <location>
        <begin position="128"/>
        <end position="137"/>
    </location>
</feature>
<gene>
    <name evidence="3" type="ORF">MCYG_05199</name>
</gene>
<dbReference type="eggNOG" id="ENOG502S7B9">
    <property type="taxonomic scope" value="Eukaryota"/>
</dbReference>
<organism evidence="3 4">
    <name type="scientific">Arthroderma otae (strain ATCC MYA-4605 / CBS 113480)</name>
    <name type="common">Microsporum canis</name>
    <dbReference type="NCBI Taxonomy" id="554155"/>
    <lineage>
        <taxon>Eukaryota</taxon>
        <taxon>Fungi</taxon>
        <taxon>Dikarya</taxon>
        <taxon>Ascomycota</taxon>
        <taxon>Pezizomycotina</taxon>
        <taxon>Eurotiomycetes</taxon>
        <taxon>Eurotiomycetidae</taxon>
        <taxon>Onygenales</taxon>
        <taxon>Arthrodermataceae</taxon>
        <taxon>Microsporum</taxon>
    </lineage>
</organism>
<feature type="compositionally biased region" description="Polar residues" evidence="1">
    <location>
        <begin position="54"/>
        <end position="67"/>
    </location>
</feature>
<reference evidence="4" key="1">
    <citation type="journal article" date="2012" name="MBio">
        <title>Comparative genome analysis of Trichophyton rubrum and related dermatophytes reveals candidate genes involved in infection.</title>
        <authorList>
            <person name="Martinez D.A."/>
            <person name="Oliver B.G."/>
            <person name="Graeser Y."/>
            <person name="Goldberg J.M."/>
            <person name="Li W."/>
            <person name="Martinez-Rossi N.M."/>
            <person name="Monod M."/>
            <person name="Shelest E."/>
            <person name="Barton R.C."/>
            <person name="Birch E."/>
            <person name="Brakhage A.A."/>
            <person name="Chen Z."/>
            <person name="Gurr S.J."/>
            <person name="Heiman D."/>
            <person name="Heitman J."/>
            <person name="Kosti I."/>
            <person name="Rossi A."/>
            <person name="Saif S."/>
            <person name="Samalova M."/>
            <person name="Saunders C.W."/>
            <person name="Shea T."/>
            <person name="Summerbell R.C."/>
            <person name="Xu J."/>
            <person name="Young S."/>
            <person name="Zeng Q."/>
            <person name="Birren B.W."/>
            <person name="Cuomo C.A."/>
            <person name="White T.C."/>
        </authorList>
    </citation>
    <scope>NUCLEOTIDE SEQUENCE [LARGE SCALE GENOMIC DNA]</scope>
    <source>
        <strain evidence="4">ATCC MYA-4605 / CBS 113480</strain>
    </source>
</reference>
<feature type="region of interest" description="Disordered" evidence="1">
    <location>
        <begin position="1"/>
        <end position="72"/>
    </location>
</feature>
<dbReference type="Pfam" id="PF13926">
    <property type="entry name" value="DUF4211"/>
    <property type="match status" value="1"/>
</dbReference>
<dbReference type="VEuPathDB" id="FungiDB:MCYG_05199"/>
<feature type="compositionally biased region" description="Polar residues" evidence="1">
    <location>
        <begin position="170"/>
        <end position="180"/>
    </location>
</feature>
<accession>C5FR77</accession>
<dbReference type="HOGENOM" id="CLU_021433_1_0_1"/>
<dbReference type="InterPro" id="IPR025451">
    <property type="entry name" value="DUF4211"/>
</dbReference>
<name>C5FR77_ARTOC</name>
<evidence type="ECO:0000256" key="1">
    <source>
        <dbReference type="SAM" id="MobiDB-lite"/>
    </source>
</evidence>
<feature type="compositionally biased region" description="Acidic residues" evidence="1">
    <location>
        <begin position="282"/>
        <end position="292"/>
    </location>
</feature>
<dbReference type="AlphaFoldDB" id="C5FR77"/>
<dbReference type="Proteomes" id="UP000002035">
    <property type="component" value="Unassembled WGS sequence"/>
</dbReference>
<dbReference type="OrthoDB" id="21499at2759"/>
<feature type="compositionally biased region" description="Basic and acidic residues" evidence="1">
    <location>
        <begin position="195"/>
        <end position="205"/>
    </location>
</feature>
<dbReference type="GO" id="GO:0005634">
    <property type="term" value="C:nucleus"/>
    <property type="evidence" value="ECO:0007669"/>
    <property type="project" value="TreeGrafter"/>
</dbReference>